<proteinExistence type="predicted"/>
<reference evidence="1 2" key="1">
    <citation type="submission" date="2022-09" db="EMBL/GenBank/DDBJ databases">
        <title>Xylan utilization by haloarchaea-nanohaloarchaea associations.</title>
        <authorList>
            <person name="Yakimov M."/>
        </authorList>
    </citation>
    <scope>NUCLEOTIDE SEQUENCE [LARGE SCALE GENOMIC DNA]</scope>
    <source>
        <strain evidence="1 2">SVXNc</strain>
    </source>
</reference>
<dbReference type="RefSeq" id="WP_347722148.1">
    <property type="nucleotide sequence ID" value="NZ_CP104395.1"/>
</dbReference>
<accession>A0ABY8CDH7</accession>
<name>A0ABY8CDH7_9ARCH</name>
<evidence type="ECO:0000313" key="1">
    <source>
        <dbReference type="EMBL" id="WEL19277.1"/>
    </source>
</evidence>
<organism evidence="1 2">
    <name type="scientific">Candidatus Nanohalococcus occultus</name>
    <dbReference type="NCBI Taxonomy" id="2978047"/>
    <lineage>
        <taxon>Archaea</taxon>
        <taxon>Candidatus Nanohalarchaeota</taxon>
        <taxon>Candidatus Nanohalarchaeota incertae sedis</taxon>
        <taxon>Candidatus Nanohalococcus</taxon>
    </lineage>
</organism>
<protein>
    <submittedName>
        <fullName evidence="1">Uncharacterized protein</fullName>
    </submittedName>
</protein>
<dbReference type="EMBL" id="CP104395">
    <property type="protein sequence ID" value="WEL19277.1"/>
    <property type="molecule type" value="Genomic_DNA"/>
</dbReference>
<evidence type="ECO:0000313" key="2">
    <source>
        <dbReference type="Proteomes" id="UP001218034"/>
    </source>
</evidence>
<gene>
    <name evidence="1" type="ORF">SVXNc_0249</name>
</gene>
<dbReference type="GeneID" id="90589684"/>
<keyword evidence="2" id="KW-1185">Reference proteome</keyword>
<dbReference type="Proteomes" id="UP001218034">
    <property type="component" value="Chromosome"/>
</dbReference>
<sequence>MDRTALLLLILALVPAATSVDFKVNVAGQSGDAVFNANSSTSGDLHRFNATLENPSSVGCQYHLRGEFTRGNLTERRYSNAYRMWPGETSDIELSYVPVNYTGQVRADIDLMYCDTTRNISDYAFNVSNPAFNNTYASETLEVTENSATASFSLENATLVPVQAPSYWKVGSTSIVNRTAQIDYTPTLFQEEKQIQFAVIQNNSIEGTTTVLLESPPPTLKEKLLDKQLEIIAGLLAFSLLANLFMARKKILPDKVLEKLSEIETNRSIRN</sequence>